<protein>
    <recommendedName>
        <fullName evidence="3">Small CPxCG-related zinc finger protein</fullName>
    </recommendedName>
</protein>
<evidence type="ECO:0000313" key="1">
    <source>
        <dbReference type="EMBL" id="MFC6953513.1"/>
    </source>
</evidence>
<comment type="caution">
    <text evidence="1">The sequence shown here is derived from an EMBL/GenBank/DDBJ whole genome shotgun (WGS) entry which is preliminary data.</text>
</comment>
<accession>A0ABD5VF72</accession>
<proteinExistence type="predicted"/>
<keyword evidence="2" id="KW-1185">Reference proteome</keyword>
<name>A0ABD5VF72_9EURY</name>
<dbReference type="RefSeq" id="WP_336350471.1">
    <property type="nucleotide sequence ID" value="NZ_JAZAQL010000002.1"/>
</dbReference>
<reference evidence="1 2" key="1">
    <citation type="journal article" date="2019" name="Int. J. Syst. Evol. Microbiol.">
        <title>The Global Catalogue of Microorganisms (GCM) 10K type strain sequencing project: providing services to taxonomists for standard genome sequencing and annotation.</title>
        <authorList>
            <consortium name="The Broad Institute Genomics Platform"/>
            <consortium name="The Broad Institute Genome Sequencing Center for Infectious Disease"/>
            <person name="Wu L."/>
            <person name="Ma J."/>
        </authorList>
    </citation>
    <scope>NUCLEOTIDE SEQUENCE [LARGE SCALE GENOMIC DNA]</scope>
    <source>
        <strain evidence="1 2">GX26</strain>
    </source>
</reference>
<dbReference type="AlphaFoldDB" id="A0ABD5VF72"/>
<evidence type="ECO:0008006" key="3">
    <source>
        <dbReference type="Google" id="ProtNLM"/>
    </source>
</evidence>
<evidence type="ECO:0000313" key="2">
    <source>
        <dbReference type="Proteomes" id="UP001596395"/>
    </source>
</evidence>
<dbReference type="EMBL" id="JBHSXN010000002">
    <property type="protein sequence ID" value="MFC6953513.1"/>
    <property type="molecule type" value="Genomic_DNA"/>
</dbReference>
<gene>
    <name evidence="1" type="ORF">ACFQGB_11625</name>
</gene>
<sequence>MSVLDSIRDALGGGTDDPENDVRYQCEFCDSEFQTAYSFCPDCGSERIAEIA</sequence>
<dbReference type="Proteomes" id="UP001596395">
    <property type="component" value="Unassembled WGS sequence"/>
</dbReference>
<organism evidence="1 2">
    <name type="scientific">Halorubellus litoreus</name>
    <dbReference type="NCBI Taxonomy" id="755308"/>
    <lineage>
        <taxon>Archaea</taxon>
        <taxon>Methanobacteriati</taxon>
        <taxon>Methanobacteriota</taxon>
        <taxon>Stenosarchaea group</taxon>
        <taxon>Halobacteria</taxon>
        <taxon>Halobacteriales</taxon>
        <taxon>Halorubellaceae</taxon>
        <taxon>Halorubellus</taxon>
    </lineage>
</organism>